<gene>
    <name evidence="1" type="ORF">FKY71_09660</name>
</gene>
<comment type="caution">
    <text evidence="1">The sequence shown here is derived from an EMBL/GenBank/DDBJ whole genome shotgun (WGS) entry which is preliminary data.</text>
</comment>
<proteinExistence type="predicted"/>
<protein>
    <submittedName>
        <fullName evidence="1">Uncharacterized protein</fullName>
    </submittedName>
</protein>
<evidence type="ECO:0000313" key="1">
    <source>
        <dbReference type="EMBL" id="TQE99236.1"/>
    </source>
</evidence>
<name>A0A540VRD7_9GAMM</name>
<dbReference type="AlphaFoldDB" id="A0A540VRD7"/>
<sequence>MSAPRVWRPAGVTGSAASALTVELPQNWSPEDVTPSNIDLLLHSKALALIEDFGSEEVARVARSMVVDSWLLNEEDASALASSLVGHWLMQEHIAAVRWRESPVPPEDEDEAYGPIEPESRWALVEALSVATLE</sequence>
<dbReference type="Proteomes" id="UP000315400">
    <property type="component" value="Unassembled WGS sequence"/>
</dbReference>
<dbReference type="EMBL" id="VIFK01000080">
    <property type="protein sequence ID" value="TQE99236.1"/>
    <property type="molecule type" value="Genomic_DNA"/>
</dbReference>
<accession>A0A540VRD7</accession>
<organism evidence="1 2">
    <name type="scientific">Spiribacter salinus</name>
    <dbReference type="NCBI Taxonomy" id="1335746"/>
    <lineage>
        <taxon>Bacteria</taxon>
        <taxon>Pseudomonadati</taxon>
        <taxon>Pseudomonadota</taxon>
        <taxon>Gammaproteobacteria</taxon>
        <taxon>Chromatiales</taxon>
        <taxon>Ectothiorhodospiraceae</taxon>
        <taxon>Spiribacter</taxon>
    </lineage>
</organism>
<reference evidence="1 2" key="1">
    <citation type="submission" date="2019-06" db="EMBL/GenBank/DDBJ databases">
        <title>Metagenome assembled Genome of Spiribacter salinus SL48-SHIP from the microbial mat of Salt Lake 48 (Novosibirsk region, Russia).</title>
        <authorList>
            <person name="Shipova A."/>
            <person name="Rozanov A.S."/>
            <person name="Bryanskaya A.V."/>
            <person name="Peltek S.E."/>
        </authorList>
    </citation>
    <scope>NUCLEOTIDE SEQUENCE [LARGE SCALE GENOMIC DNA]</scope>
    <source>
        <strain evidence="1">SL48-SHIP-2</strain>
    </source>
</reference>
<evidence type="ECO:0000313" key="2">
    <source>
        <dbReference type="Proteomes" id="UP000315400"/>
    </source>
</evidence>